<sequence length="140" mass="15454">MGTEGFIASWFVGHKIICAITLITAALFEYLAATVLVKKGKYGSALKVYTISLLFSDLIGTSIMYSVVGYWDFTNPHSITGAAGITVMFILVTVAWLGRIAKFQGRKSIFEFKTIRATAYCFYGIWLISYLTGAISHMPK</sequence>
<protein>
    <submittedName>
        <fullName evidence="2">Uncharacterized protein</fullName>
    </submittedName>
</protein>
<dbReference type="AlphaFoldDB" id="A0A2M7RGE1"/>
<dbReference type="EMBL" id="PFMD01000069">
    <property type="protein sequence ID" value="PIY95754.1"/>
    <property type="molecule type" value="Genomic_DNA"/>
</dbReference>
<keyword evidence="1" id="KW-0812">Transmembrane</keyword>
<organism evidence="2 3">
    <name type="scientific">Candidatus Kerfeldbacteria bacterium CG_4_10_14_0_8_um_filter_42_10</name>
    <dbReference type="NCBI Taxonomy" id="2014248"/>
    <lineage>
        <taxon>Bacteria</taxon>
        <taxon>Candidatus Kerfeldiibacteriota</taxon>
    </lineage>
</organism>
<comment type="caution">
    <text evidence="2">The sequence shown here is derived from an EMBL/GenBank/DDBJ whole genome shotgun (WGS) entry which is preliminary data.</text>
</comment>
<dbReference type="Proteomes" id="UP000230779">
    <property type="component" value="Unassembled WGS sequence"/>
</dbReference>
<feature type="transmembrane region" description="Helical" evidence="1">
    <location>
        <begin position="48"/>
        <end position="71"/>
    </location>
</feature>
<proteinExistence type="predicted"/>
<keyword evidence="1" id="KW-0472">Membrane</keyword>
<reference evidence="2 3" key="1">
    <citation type="submission" date="2017-09" db="EMBL/GenBank/DDBJ databases">
        <title>Depth-based differentiation of microbial function through sediment-hosted aquifers and enrichment of novel symbionts in the deep terrestrial subsurface.</title>
        <authorList>
            <person name="Probst A.J."/>
            <person name="Ladd B."/>
            <person name="Jarett J.K."/>
            <person name="Geller-Mcgrath D.E."/>
            <person name="Sieber C.M."/>
            <person name="Emerson J.B."/>
            <person name="Anantharaman K."/>
            <person name="Thomas B.C."/>
            <person name="Malmstrom R."/>
            <person name="Stieglmeier M."/>
            <person name="Klingl A."/>
            <person name="Woyke T."/>
            <person name="Ryan C.M."/>
            <person name="Banfield J.F."/>
        </authorList>
    </citation>
    <scope>NUCLEOTIDE SEQUENCE [LARGE SCALE GENOMIC DNA]</scope>
    <source>
        <strain evidence="2">CG_4_10_14_0_8_um_filter_42_10</strain>
    </source>
</reference>
<feature type="transmembrane region" description="Helical" evidence="1">
    <location>
        <begin position="12"/>
        <end position="36"/>
    </location>
</feature>
<keyword evidence="1" id="KW-1133">Transmembrane helix</keyword>
<feature type="transmembrane region" description="Helical" evidence="1">
    <location>
        <begin position="77"/>
        <end position="97"/>
    </location>
</feature>
<gene>
    <name evidence="2" type="ORF">COY66_06045</name>
</gene>
<accession>A0A2M7RGE1</accession>
<evidence type="ECO:0000313" key="3">
    <source>
        <dbReference type="Proteomes" id="UP000230779"/>
    </source>
</evidence>
<evidence type="ECO:0000313" key="2">
    <source>
        <dbReference type="EMBL" id="PIY95754.1"/>
    </source>
</evidence>
<evidence type="ECO:0000256" key="1">
    <source>
        <dbReference type="SAM" id="Phobius"/>
    </source>
</evidence>
<name>A0A2M7RGE1_9BACT</name>
<feature type="transmembrane region" description="Helical" evidence="1">
    <location>
        <begin position="117"/>
        <end position="138"/>
    </location>
</feature>